<evidence type="ECO:0000313" key="4">
    <source>
        <dbReference type="Proteomes" id="UP000004605"/>
    </source>
</evidence>
<dbReference type="InterPro" id="IPR024455">
    <property type="entry name" value="Phage_capsid"/>
</dbReference>
<dbReference type="EMBL" id="AFWF01000224">
    <property type="protein sequence ID" value="EGU35571.1"/>
    <property type="molecule type" value="Genomic_DNA"/>
</dbReference>
<protein>
    <recommendedName>
        <fullName evidence="2">Phage capsid-like C-terminal domain-containing protein</fullName>
    </recommendedName>
</protein>
<dbReference type="OrthoDB" id="5915630at2"/>
<evidence type="ECO:0000313" key="3">
    <source>
        <dbReference type="EMBL" id="EGU35571.1"/>
    </source>
</evidence>
<dbReference type="SUPFAM" id="SSF56563">
    <property type="entry name" value="Major capsid protein gp5"/>
    <property type="match status" value="1"/>
</dbReference>
<dbReference type="Pfam" id="PF05065">
    <property type="entry name" value="Phage_capsid"/>
    <property type="match status" value="1"/>
</dbReference>
<name>F9S5P2_9VIBR</name>
<proteinExistence type="predicted"/>
<evidence type="ECO:0000259" key="2">
    <source>
        <dbReference type="Pfam" id="PF05065"/>
    </source>
</evidence>
<dbReference type="AlphaFoldDB" id="F9S5P2"/>
<feature type="domain" description="Phage capsid-like C-terminal" evidence="2">
    <location>
        <begin position="19"/>
        <end position="252"/>
    </location>
</feature>
<sequence>MNLQKYLKSLNYNPSLSGQELSDNITQAAFNTSSLLSNIGQHSTDNPNYRNVYVSQFPSASRPTQGGNIPFSAVQSYTTTLSDFVKVTTRIELTNEVINISKFDIEANTASLVGQVLADQVAQVVVADIETRLTDTKITNPITAGYNEDILQVKSSFSGEWGRDINSVYDLLATAVKLIPDTYDANSKLFCNKNNFTDFAASITADGEQVWLIQNGLLLGRYEIVICDQLDDDTMYFGDLEAAFDVVSMSGNQTVDPVTKPDR</sequence>
<gene>
    <name evidence="3" type="ORF">VII00023_08704</name>
</gene>
<evidence type="ECO:0000256" key="1">
    <source>
        <dbReference type="ARBA" id="ARBA00004328"/>
    </source>
</evidence>
<dbReference type="InterPro" id="IPR054612">
    <property type="entry name" value="Phage_capsid-like_C"/>
</dbReference>
<dbReference type="Proteomes" id="UP000004605">
    <property type="component" value="Unassembled WGS sequence"/>
</dbReference>
<keyword evidence="4" id="KW-1185">Reference proteome</keyword>
<feature type="non-terminal residue" evidence="3">
    <location>
        <position position="263"/>
    </location>
</feature>
<comment type="subcellular location">
    <subcellularLocation>
        <location evidence="1">Virion</location>
    </subcellularLocation>
</comment>
<dbReference type="RefSeq" id="WP_006713814.1">
    <property type="nucleotide sequence ID" value="NZ_AFWF01000224.1"/>
</dbReference>
<organism evidence="3 4">
    <name type="scientific">Vibrio ichthyoenteri ATCC 700023</name>
    <dbReference type="NCBI Taxonomy" id="870968"/>
    <lineage>
        <taxon>Bacteria</taxon>
        <taxon>Pseudomonadati</taxon>
        <taxon>Pseudomonadota</taxon>
        <taxon>Gammaproteobacteria</taxon>
        <taxon>Vibrionales</taxon>
        <taxon>Vibrionaceae</taxon>
        <taxon>Vibrio</taxon>
    </lineage>
</organism>
<reference evidence="3 4" key="1">
    <citation type="journal article" date="2012" name="Int. J. Syst. Evol. Microbiol.">
        <title>Vibrio caribbeanicus sp. nov., isolated from the marine sponge Scleritoderma cyanea.</title>
        <authorList>
            <person name="Hoffmann M."/>
            <person name="Monday S.R."/>
            <person name="Allard M.W."/>
            <person name="Strain E.A."/>
            <person name="Whittaker P."/>
            <person name="Naum M."/>
            <person name="McCarthy P.J."/>
            <person name="Lopez J.V."/>
            <person name="Fischer M."/>
            <person name="Brown E.W."/>
        </authorList>
    </citation>
    <scope>NUCLEOTIDE SEQUENCE [LARGE SCALE GENOMIC DNA]</scope>
    <source>
        <strain evidence="3 4">ATCC 700023</strain>
    </source>
</reference>
<comment type="caution">
    <text evidence="3">The sequence shown here is derived from an EMBL/GenBank/DDBJ whole genome shotgun (WGS) entry which is preliminary data.</text>
</comment>
<dbReference type="NCBIfam" id="TIGR01554">
    <property type="entry name" value="major_cap_HK97"/>
    <property type="match status" value="1"/>
</dbReference>
<accession>F9S5P2</accession>